<protein>
    <submittedName>
        <fullName evidence="1">Uncharacterized protein</fullName>
    </submittedName>
</protein>
<reference evidence="1" key="1">
    <citation type="submission" date="2018-06" db="EMBL/GenBank/DDBJ databases">
        <authorList>
            <person name="Zhirakovskaya E."/>
        </authorList>
    </citation>
    <scope>NUCLEOTIDE SEQUENCE</scope>
</reference>
<sequence>MENTSYGRPIGSHLGKPIYESIESEGHKYVYDRLADCDTEGCPLNQLHANELLINPGIIYREE</sequence>
<proteinExistence type="predicted"/>
<dbReference type="AlphaFoldDB" id="A0A3B1C3L2"/>
<organism evidence="1">
    <name type="scientific">hydrothermal vent metagenome</name>
    <dbReference type="NCBI Taxonomy" id="652676"/>
    <lineage>
        <taxon>unclassified sequences</taxon>
        <taxon>metagenomes</taxon>
        <taxon>ecological metagenomes</taxon>
    </lineage>
</organism>
<evidence type="ECO:0000313" key="1">
    <source>
        <dbReference type="EMBL" id="VAX11507.1"/>
    </source>
</evidence>
<accession>A0A3B1C3L2</accession>
<dbReference type="EMBL" id="UOFY01000069">
    <property type="protein sequence ID" value="VAX11507.1"/>
    <property type="molecule type" value="Genomic_DNA"/>
</dbReference>
<gene>
    <name evidence="1" type="ORF">MNBD_GAMMA25-1008</name>
</gene>
<name>A0A3B1C3L2_9ZZZZ</name>